<dbReference type="Pfam" id="PF07987">
    <property type="entry name" value="DUF1775"/>
    <property type="match status" value="1"/>
</dbReference>
<feature type="chain" id="PRO_5032446079" evidence="3">
    <location>
        <begin position="30"/>
        <end position="218"/>
    </location>
</feature>
<evidence type="ECO:0000313" key="5">
    <source>
        <dbReference type="EMBL" id="NKY51857.1"/>
    </source>
</evidence>
<dbReference type="RefSeq" id="WP_067871005.1">
    <property type="nucleotide sequence ID" value="NZ_JAAXOP010000009.1"/>
</dbReference>
<feature type="domain" description="YncI copper-binding" evidence="4">
    <location>
        <begin position="30"/>
        <end position="161"/>
    </location>
</feature>
<dbReference type="InterPro" id="IPR038507">
    <property type="entry name" value="YcnI-like_sf"/>
</dbReference>
<dbReference type="AlphaFoldDB" id="A0A846XZ18"/>
<dbReference type="EMBL" id="JAAXOP010000009">
    <property type="protein sequence ID" value="NKY51857.1"/>
    <property type="molecule type" value="Genomic_DNA"/>
</dbReference>
<reference evidence="5 6" key="1">
    <citation type="submission" date="2020-04" db="EMBL/GenBank/DDBJ databases">
        <title>MicrobeNet Type strains.</title>
        <authorList>
            <person name="Nicholson A.C."/>
        </authorList>
    </citation>
    <scope>NUCLEOTIDE SEQUENCE [LARGE SCALE GENOMIC DNA]</scope>
    <source>
        <strain evidence="5 6">JCM 12354</strain>
    </source>
</reference>
<gene>
    <name evidence="5" type="ORF">HGA08_16685</name>
</gene>
<evidence type="ECO:0000256" key="1">
    <source>
        <dbReference type="SAM" id="MobiDB-lite"/>
    </source>
</evidence>
<name>A0A846XZ18_9NOCA</name>
<organism evidence="5 6">
    <name type="scientific">Nocardia vermiculata</name>
    <dbReference type="NCBI Taxonomy" id="257274"/>
    <lineage>
        <taxon>Bacteria</taxon>
        <taxon>Bacillati</taxon>
        <taxon>Actinomycetota</taxon>
        <taxon>Actinomycetes</taxon>
        <taxon>Mycobacteriales</taxon>
        <taxon>Nocardiaceae</taxon>
        <taxon>Nocardia</taxon>
    </lineage>
</organism>
<dbReference type="Proteomes" id="UP000565711">
    <property type="component" value="Unassembled WGS sequence"/>
</dbReference>
<accession>A0A846XZ18</accession>
<evidence type="ECO:0000256" key="2">
    <source>
        <dbReference type="SAM" id="Phobius"/>
    </source>
</evidence>
<dbReference type="InterPro" id="IPR012533">
    <property type="entry name" value="YcnI-copper_dom"/>
</dbReference>
<feature type="region of interest" description="Disordered" evidence="1">
    <location>
        <begin position="147"/>
        <end position="180"/>
    </location>
</feature>
<keyword evidence="2" id="KW-1133">Transmembrane helix</keyword>
<evidence type="ECO:0000256" key="3">
    <source>
        <dbReference type="SAM" id="SignalP"/>
    </source>
</evidence>
<comment type="caution">
    <text evidence="5">The sequence shown here is derived from an EMBL/GenBank/DDBJ whole genome shotgun (WGS) entry which is preliminary data.</text>
</comment>
<sequence>MNNSRIYRAALTGVAAVAAAVIAAAPALAHVTVSGPDASRGGSGVLTFRVPNESPTGSATTRLNVHFPPLSHAETEPTPGWKTAVTRDDNHEVIGITWTAAQGGGIGPGEFEQFSVLADGLPDTDMLVLPATQTYADGTVVDWDQQPADQEPEFPAPALSLAPAGEHSAGDHGDVHATPATAEGEDYDHTARWLAGIAIVLASLGVLGAAAVLTRLRS</sequence>
<dbReference type="CDD" id="cd08545">
    <property type="entry name" value="YcnI_like"/>
    <property type="match status" value="1"/>
</dbReference>
<feature type="signal peptide" evidence="3">
    <location>
        <begin position="1"/>
        <end position="29"/>
    </location>
</feature>
<keyword evidence="2" id="KW-0472">Membrane</keyword>
<evidence type="ECO:0000313" key="6">
    <source>
        <dbReference type="Proteomes" id="UP000565711"/>
    </source>
</evidence>
<proteinExistence type="predicted"/>
<dbReference type="Gene3D" id="2.60.40.2230">
    <property type="entry name" value="Uncharacterised protein YcnI-like PF07987, DUF1775"/>
    <property type="match status" value="1"/>
</dbReference>
<evidence type="ECO:0000259" key="4">
    <source>
        <dbReference type="Pfam" id="PF07987"/>
    </source>
</evidence>
<feature type="transmembrane region" description="Helical" evidence="2">
    <location>
        <begin position="193"/>
        <end position="213"/>
    </location>
</feature>
<keyword evidence="6" id="KW-1185">Reference proteome</keyword>
<keyword evidence="3" id="KW-0732">Signal</keyword>
<keyword evidence="2" id="KW-0812">Transmembrane</keyword>
<protein>
    <submittedName>
        <fullName evidence="5">YcnI family protein</fullName>
    </submittedName>
</protein>